<dbReference type="Gene3D" id="3.40.50.150">
    <property type="entry name" value="Vaccinia Virus protein VP39"/>
    <property type="match status" value="1"/>
</dbReference>
<accession>A0A0N9WT51</accession>
<protein>
    <submittedName>
        <fullName evidence="1">Methyltransferase type 12</fullName>
    </submittedName>
</protein>
<dbReference type="InterPro" id="IPR029063">
    <property type="entry name" value="SAM-dependent_MTases_sf"/>
</dbReference>
<dbReference type="SUPFAM" id="SSF53335">
    <property type="entry name" value="S-adenosyl-L-methionine-dependent methyltransferases"/>
    <property type="match status" value="1"/>
</dbReference>
<dbReference type="OrthoDB" id="8564939at2"/>
<dbReference type="Pfam" id="PF13489">
    <property type="entry name" value="Methyltransf_23"/>
    <property type="match status" value="1"/>
</dbReference>
<dbReference type="CDD" id="cd02440">
    <property type="entry name" value="AdoMet_MTases"/>
    <property type="match status" value="1"/>
</dbReference>
<evidence type="ECO:0000313" key="1">
    <source>
        <dbReference type="EMBL" id="ALI05968.1"/>
    </source>
</evidence>
<dbReference type="AlphaFoldDB" id="A0A0N9WT51"/>
<dbReference type="RefSeq" id="WP_060738662.1">
    <property type="nucleotide sequence ID" value="NZ_CP012831.1"/>
</dbReference>
<evidence type="ECO:0000313" key="2">
    <source>
        <dbReference type="Proteomes" id="UP000059425"/>
    </source>
</evidence>
<organism evidence="1 2">
    <name type="scientific">Pseudomonas fluorescens</name>
    <dbReference type="NCBI Taxonomy" id="294"/>
    <lineage>
        <taxon>Bacteria</taxon>
        <taxon>Pseudomonadati</taxon>
        <taxon>Pseudomonadota</taxon>
        <taxon>Gammaproteobacteria</taxon>
        <taxon>Pseudomonadales</taxon>
        <taxon>Pseudomonadaceae</taxon>
        <taxon>Pseudomonas</taxon>
    </lineage>
</organism>
<proteinExistence type="predicted"/>
<keyword evidence="1" id="KW-0489">Methyltransferase</keyword>
<sequence length="250" mass="28337">MSVRDYNKEFQDNAHRSYFYDFDARLRRYMLDSFGPWLAEGPTLEMGCFEGAFTTLFAERFADLTVIEAASDLIDVTRKKVGSGVKFVCSTFEEAELEPRFDNIFLIHTLEHLDDRQAVLKRVRNWLAPGGRLFIAVPNANAPSRQIAVKMGLIEHNSAVTEGERLHGHRITYTLDTLDHEVRSAGWQVSHRGGVFFKPLANFQLDKALETQLIDDRFMDACHALGMVYPDLCASVFVICEQPSSPKATI</sequence>
<dbReference type="PANTHER" id="PTHR43861">
    <property type="entry name" value="TRANS-ACONITATE 2-METHYLTRANSFERASE-RELATED"/>
    <property type="match status" value="1"/>
</dbReference>
<reference evidence="1 2" key="2">
    <citation type="journal article" date="2018" name="Nature">
        <title>Mutant phenotypes for thousands of bacterial genes of unknown function.</title>
        <authorList>
            <person name="Price M.N."/>
            <person name="Wetmore K.M."/>
            <person name="Waters R.J."/>
            <person name="Callaghan M."/>
            <person name="Ray J."/>
            <person name="Liu H."/>
            <person name="Kuehl J.V."/>
            <person name="Melnyk R.A."/>
            <person name="Lamson J.S."/>
            <person name="Suh Y."/>
            <person name="Carlson H.K."/>
            <person name="Esquivel Z."/>
            <person name="Sadeeshkumar H."/>
            <person name="Chakraborty R."/>
            <person name="Zane G.M."/>
            <person name="Rubin B.E."/>
            <person name="Wall J.D."/>
            <person name="Visel A."/>
            <person name="Bristow J."/>
            <person name="Blow M.J."/>
            <person name="Arkin A.P."/>
            <person name="Deutschbauer A.M."/>
        </authorList>
    </citation>
    <scope>NUCLEOTIDE SEQUENCE [LARGE SCALE GENOMIC DNA]</scope>
    <source>
        <strain evidence="1 2">FW300-N2C3</strain>
    </source>
</reference>
<name>A0A0N9WT51_PSEFL</name>
<keyword evidence="1" id="KW-0808">Transferase</keyword>
<reference evidence="2" key="1">
    <citation type="submission" date="2015-09" db="EMBL/GenBank/DDBJ databases">
        <title>Whole genome sequence of Pseudomonas fluorescens FW300-N2C3.</title>
        <authorList>
            <person name="Ray J."/>
            <person name="Melnyk R."/>
            <person name="Deutschbauer A."/>
        </authorList>
    </citation>
    <scope>NUCLEOTIDE SEQUENCE [LARGE SCALE GENOMIC DNA]</scope>
    <source>
        <strain evidence="2">FW300-N2C3</strain>
    </source>
</reference>
<dbReference type="GO" id="GO:0008168">
    <property type="term" value="F:methyltransferase activity"/>
    <property type="evidence" value="ECO:0007669"/>
    <property type="project" value="UniProtKB-KW"/>
</dbReference>
<gene>
    <name evidence="1" type="ORF">AO356_03940</name>
</gene>
<dbReference type="Proteomes" id="UP000059425">
    <property type="component" value="Chromosome"/>
</dbReference>
<dbReference type="EMBL" id="CP012831">
    <property type="protein sequence ID" value="ALI05968.1"/>
    <property type="molecule type" value="Genomic_DNA"/>
</dbReference>
<dbReference type="GO" id="GO:0032259">
    <property type="term" value="P:methylation"/>
    <property type="evidence" value="ECO:0007669"/>
    <property type="project" value="UniProtKB-KW"/>
</dbReference>